<dbReference type="CDD" id="cd06558">
    <property type="entry name" value="crotonase-like"/>
    <property type="match status" value="1"/>
</dbReference>
<comment type="caution">
    <text evidence="1">The sequence shown here is derived from an EMBL/GenBank/DDBJ whole genome shotgun (WGS) entry which is preliminary data.</text>
</comment>
<dbReference type="PANTHER" id="PTHR43459">
    <property type="entry name" value="ENOYL-COA HYDRATASE"/>
    <property type="match status" value="1"/>
</dbReference>
<dbReference type="Gene3D" id="3.90.226.10">
    <property type="entry name" value="2-enoyl-CoA Hydratase, Chain A, domain 1"/>
    <property type="match status" value="1"/>
</dbReference>
<proteinExistence type="predicted"/>
<dbReference type="RefSeq" id="WP_192040110.1">
    <property type="nucleotide sequence ID" value="NZ_JACYWE010000009.1"/>
</dbReference>
<dbReference type="SUPFAM" id="SSF52096">
    <property type="entry name" value="ClpP/crotonase"/>
    <property type="match status" value="1"/>
</dbReference>
<protein>
    <submittedName>
        <fullName evidence="1">Enoyl-CoA hydratase/isomerase family protein</fullName>
    </submittedName>
</protein>
<evidence type="ECO:0000313" key="1">
    <source>
        <dbReference type="EMBL" id="MBD8507657.1"/>
    </source>
</evidence>
<dbReference type="InterPro" id="IPR001753">
    <property type="entry name" value="Enoyl-CoA_hydra/iso"/>
</dbReference>
<dbReference type="AlphaFoldDB" id="A0A927JF59"/>
<evidence type="ECO:0000313" key="2">
    <source>
        <dbReference type="Proteomes" id="UP000642993"/>
    </source>
</evidence>
<sequence>MSITVEGGIATVIVSDPDRGCSLDIPGLDHAATVLREDDSIRAVVLQGPEGMGFCNGGDVKAFAAADDPGAYLAEIAAPFHRFVSALRAIDAPSIAAVRGFAAGGGMSIACAATLAVGGPGTRFVPAYPTIGFSTDGGLSWTLPRIVGQRQAARIILANQILDSSEAQRLGLLGDVTGTDEDVVPHARAMAEKLAAASRTATTEILRLLRASDASALGEHLDAEAAAIARTAGSADGREGVAAFLAKRPPRFEP</sequence>
<dbReference type="Pfam" id="PF00378">
    <property type="entry name" value="ECH_1"/>
    <property type="match status" value="1"/>
</dbReference>
<dbReference type="Proteomes" id="UP000642993">
    <property type="component" value="Unassembled WGS sequence"/>
</dbReference>
<dbReference type="EMBL" id="JACYWE010000009">
    <property type="protein sequence ID" value="MBD8507657.1"/>
    <property type="molecule type" value="Genomic_DNA"/>
</dbReference>
<gene>
    <name evidence="1" type="ORF">HT102_14310</name>
</gene>
<accession>A0A927JF59</accession>
<reference evidence="1" key="1">
    <citation type="submission" date="2020-09" db="EMBL/GenBank/DDBJ databases">
        <title>Hoyosella lacisalsi sp. nov., a halotolerant actinobacterium isolated from soil of Lake Gudzhirganskoe.</title>
        <authorList>
            <person name="Yang Q."/>
            <person name="Guo P.Y."/>
            <person name="Liu S.W."/>
            <person name="Li F.N."/>
            <person name="Sun C.H."/>
        </authorList>
    </citation>
    <scope>NUCLEOTIDE SEQUENCE</scope>
    <source>
        <strain evidence="1">G463</strain>
    </source>
</reference>
<name>A0A927JF59_9ACTN</name>
<keyword evidence="2" id="KW-1185">Reference proteome</keyword>
<organism evidence="1 2">
    <name type="scientific">Lolliginicoccus lacisalsi</name>
    <dbReference type="NCBI Taxonomy" id="2742202"/>
    <lineage>
        <taxon>Bacteria</taxon>
        <taxon>Bacillati</taxon>
        <taxon>Actinomycetota</taxon>
        <taxon>Actinomycetes</taxon>
        <taxon>Mycobacteriales</taxon>
        <taxon>Hoyosellaceae</taxon>
        <taxon>Lolliginicoccus</taxon>
    </lineage>
</organism>
<dbReference type="GO" id="GO:0003824">
    <property type="term" value="F:catalytic activity"/>
    <property type="evidence" value="ECO:0007669"/>
    <property type="project" value="UniProtKB-ARBA"/>
</dbReference>
<dbReference type="InterPro" id="IPR029045">
    <property type="entry name" value="ClpP/crotonase-like_dom_sf"/>
</dbReference>
<dbReference type="PANTHER" id="PTHR43459:SF1">
    <property type="entry name" value="EG:BACN32G11.4 PROTEIN"/>
    <property type="match status" value="1"/>
</dbReference>